<accession>A0ABZ0NUW5</accession>
<evidence type="ECO:0000313" key="3">
    <source>
        <dbReference type="Proteomes" id="UP001302367"/>
    </source>
</evidence>
<name>A0ABZ0NUW5_CERBT</name>
<protein>
    <submittedName>
        <fullName evidence="2">Uncharacterized protein</fullName>
    </submittedName>
</protein>
<dbReference type="Proteomes" id="UP001302367">
    <property type="component" value="Chromosome 5"/>
</dbReference>
<feature type="signal peptide" evidence="1">
    <location>
        <begin position="1"/>
        <end position="19"/>
    </location>
</feature>
<gene>
    <name evidence="2" type="ORF">RHO25_008037</name>
</gene>
<proteinExistence type="predicted"/>
<sequence>MRTSNLLYILPALVQTAYTAPANTYSSLTTRNDDPDTFKIHIYNNCPWAKQFALYQITPSFGMNEMSKPLNVESKKSSIIDAPYKALGMRLSGHAEWGTGGQWKAQALFEFGYAAMEYGGASLAGSAYDASVMKGSDADIGVAIYPIDNGKGSKSCESKSCSPWDCPADQGWTEPEQVNIGSPADTVCYKGKTDFKVVYCP</sequence>
<organism evidence="2 3">
    <name type="scientific">Cercospora beticola</name>
    <name type="common">Sugarbeet leaf spot fungus</name>
    <dbReference type="NCBI Taxonomy" id="122368"/>
    <lineage>
        <taxon>Eukaryota</taxon>
        <taxon>Fungi</taxon>
        <taxon>Dikarya</taxon>
        <taxon>Ascomycota</taxon>
        <taxon>Pezizomycotina</taxon>
        <taxon>Dothideomycetes</taxon>
        <taxon>Dothideomycetidae</taxon>
        <taxon>Mycosphaerellales</taxon>
        <taxon>Mycosphaerellaceae</taxon>
        <taxon>Cercospora</taxon>
    </lineage>
</organism>
<keyword evidence="3" id="KW-1185">Reference proteome</keyword>
<dbReference type="GeneID" id="90644437"/>
<keyword evidence="1" id="KW-0732">Signal</keyword>
<evidence type="ECO:0000256" key="1">
    <source>
        <dbReference type="SAM" id="SignalP"/>
    </source>
</evidence>
<feature type="chain" id="PRO_5046881618" evidence="1">
    <location>
        <begin position="20"/>
        <end position="201"/>
    </location>
</feature>
<evidence type="ECO:0000313" key="2">
    <source>
        <dbReference type="EMBL" id="WPB03398.1"/>
    </source>
</evidence>
<dbReference type="RefSeq" id="XP_065459089.1">
    <property type="nucleotide sequence ID" value="XM_065603017.1"/>
</dbReference>
<reference evidence="2 3" key="1">
    <citation type="submission" date="2023-09" db="EMBL/GenBank/DDBJ databases">
        <title>Complete-Gapless Cercospora beticola genome.</title>
        <authorList>
            <person name="Wyatt N.A."/>
            <person name="Spanner R.E."/>
            <person name="Bolton M.D."/>
        </authorList>
    </citation>
    <scope>NUCLEOTIDE SEQUENCE [LARGE SCALE GENOMIC DNA]</scope>
    <source>
        <strain evidence="2">Cb09-40</strain>
    </source>
</reference>
<dbReference type="EMBL" id="CP134188">
    <property type="protein sequence ID" value="WPB03398.1"/>
    <property type="molecule type" value="Genomic_DNA"/>
</dbReference>